<dbReference type="PANTHER" id="PTHR43790">
    <property type="entry name" value="CARBOHYDRATE TRANSPORT ATP-BINDING PROTEIN MG119-RELATED"/>
    <property type="match status" value="1"/>
</dbReference>
<dbReference type="InterPro" id="IPR003439">
    <property type="entry name" value="ABC_transporter-like_ATP-bd"/>
</dbReference>
<sequence>MSPLLSIEGLTKRYGRTVALDEVDLEIRPNEVVGLIGQNGAGKSTLLKLLAGVQQPDSGRLVMRGSPIKVRNPAHAAEQGIGMVFQEQSLVPNLTVAENIFLGRPNPGTAGGVYKWRRLNALAREQLEKTGSEISPSALVQRLSFADRQMVELTKVLALEERTDGDLLILFDEPTSVLSAAEIETLFAQIRRLKRRASIVFVSHRMDEVLAISDRIYVMRDGRRVAERDAAACDENELYSLMVGENRAEDYFLDADRKPYDRSATALEVEGLTAEGSFSDVTFSVCPGQIVGVAGVIGSGREALCRALFGALPTAAGRVRLRGEEVTMASPRDGVRLGVGYLPAERKHEGMVAERSISENLVLASTPALTRAGLLSWARESDLVEGWIERLGVKAPSARVKISQLSGGNQQKVVLAKWLALPHLRVLVLDHPTRGLDLKAKTDVYKHVRAAAARGVAIVLLSDTLEELLGLSDEIVVMRDGRVTGHFPDVPDTPPSSEELVKLMV</sequence>
<dbReference type="InterPro" id="IPR017871">
    <property type="entry name" value="ABC_transporter-like_CS"/>
</dbReference>
<dbReference type="InterPro" id="IPR050107">
    <property type="entry name" value="ABC_carbohydrate_import_ATPase"/>
</dbReference>
<protein>
    <submittedName>
        <fullName evidence="6">Sugar ABC transporter ATP-binding protein</fullName>
    </submittedName>
</protein>
<evidence type="ECO:0000256" key="1">
    <source>
        <dbReference type="ARBA" id="ARBA00022448"/>
    </source>
</evidence>
<evidence type="ECO:0000313" key="7">
    <source>
        <dbReference type="Proteomes" id="UP000295258"/>
    </source>
</evidence>
<dbReference type="InterPro" id="IPR003593">
    <property type="entry name" value="AAA+_ATPase"/>
</dbReference>
<dbReference type="PANTHER" id="PTHR43790:SF9">
    <property type="entry name" value="GALACTOFURANOSE TRANSPORTER ATP-BINDING PROTEIN YTFR"/>
    <property type="match status" value="1"/>
</dbReference>
<evidence type="ECO:0000256" key="4">
    <source>
        <dbReference type="ARBA" id="ARBA00022840"/>
    </source>
</evidence>
<dbReference type="GO" id="GO:0005524">
    <property type="term" value="F:ATP binding"/>
    <property type="evidence" value="ECO:0007669"/>
    <property type="project" value="UniProtKB-KW"/>
</dbReference>
<dbReference type="RefSeq" id="WP_132596067.1">
    <property type="nucleotide sequence ID" value="NZ_SMKO01000036.1"/>
</dbReference>
<dbReference type="GO" id="GO:0016887">
    <property type="term" value="F:ATP hydrolysis activity"/>
    <property type="evidence" value="ECO:0007669"/>
    <property type="project" value="InterPro"/>
</dbReference>
<dbReference type="AlphaFoldDB" id="A0A4R4VJD6"/>
<feature type="domain" description="ABC transporter" evidence="5">
    <location>
        <begin position="5"/>
        <end position="246"/>
    </location>
</feature>
<dbReference type="EMBL" id="SMKO01000036">
    <property type="protein sequence ID" value="TDD05838.1"/>
    <property type="molecule type" value="Genomic_DNA"/>
</dbReference>
<keyword evidence="3" id="KW-0547">Nucleotide-binding</keyword>
<keyword evidence="7" id="KW-1185">Reference proteome</keyword>
<keyword evidence="4 6" id="KW-0067">ATP-binding</keyword>
<gene>
    <name evidence="6" type="ORF">E1292_16345</name>
</gene>
<dbReference type="PROSITE" id="PS00211">
    <property type="entry name" value="ABC_TRANSPORTER_1"/>
    <property type="match status" value="1"/>
</dbReference>
<dbReference type="CDD" id="cd03215">
    <property type="entry name" value="ABC_Carb_Monos_II"/>
    <property type="match status" value="1"/>
</dbReference>
<dbReference type="Pfam" id="PF00005">
    <property type="entry name" value="ABC_tran"/>
    <property type="match status" value="2"/>
</dbReference>
<accession>A0A4R4VJD6</accession>
<dbReference type="InterPro" id="IPR027417">
    <property type="entry name" value="P-loop_NTPase"/>
</dbReference>
<dbReference type="SMART" id="SM00382">
    <property type="entry name" value="AAA"/>
    <property type="match status" value="2"/>
</dbReference>
<evidence type="ECO:0000256" key="3">
    <source>
        <dbReference type="ARBA" id="ARBA00022741"/>
    </source>
</evidence>
<keyword evidence="1" id="KW-0813">Transport</keyword>
<evidence type="ECO:0000313" key="6">
    <source>
        <dbReference type="EMBL" id="TDD05838.1"/>
    </source>
</evidence>
<dbReference type="CDD" id="cd03216">
    <property type="entry name" value="ABC_Carb_Monos_I"/>
    <property type="match status" value="1"/>
</dbReference>
<keyword evidence="2" id="KW-0677">Repeat</keyword>
<evidence type="ECO:0000256" key="2">
    <source>
        <dbReference type="ARBA" id="ARBA00022737"/>
    </source>
</evidence>
<dbReference type="SUPFAM" id="SSF52540">
    <property type="entry name" value="P-loop containing nucleoside triphosphate hydrolases"/>
    <property type="match status" value="2"/>
</dbReference>
<evidence type="ECO:0000259" key="5">
    <source>
        <dbReference type="PROSITE" id="PS50893"/>
    </source>
</evidence>
<proteinExistence type="predicted"/>
<name>A0A4R4VJD6_9ACTN</name>
<reference evidence="6 7" key="1">
    <citation type="submission" date="2019-03" db="EMBL/GenBank/DDBJ databases">
        <title>Draft genome sequences of novel Actinobacteria.</title>
        <authorList>
            <person name="Sahin N."/>
            <person name="Ay H."/>
            <person name="Saygin H."/>
        </authorList>
    </citation>
    <scope>NUCLEOTIDE SEQUENCE [LARGE SCALE GENOMIC DNA]</scope>
    <source>
        <strain evidence="6 7">KC310</strain>
    </source>
</reference>
<dbReference type="PROSITE" id="PS50893">
    <property type="entry name" value="ABC_TRANSPORTER_2"/>
    <property type="match status" value="2"/>
</dbReference>
<organism evidence="6 7">
    <name type="scientific">Nonomuraea deserti</name>
    <dbReference type="NCBI Taxonomy" id="1848322"/>
    <lineage>
        <taxon>Bacteria</taxon>
        <taxon>Bacillati</taxon>
        <taxon>Actinomycetota</taxon>
        <taxon>Actinomycetes</taxon>
        <taxon>Streptosporangiales</taxon>
        <taxon>Streptosporangiaceae</taxon>
        <taxon>Nonomuraea</taxon>
    </lineage>
</organism>
<comment type="caution">
    <text evidence="6">The sequence shown here is derived from an EMBL/GenBank/DDBJ whole genome shotgun (WGS) entry which is preliminary data.</text>
</comment>
<dbReference type="Gene3D" id="3.40.50.300">
    <property type="entry name" value="P-loop containing nucleotide triphosphate hydrolases"/>
    <property type="match status" value="2"/>
</dbReference>
<feature type="domain" description="ABC transporter" evidence="5">
    <location>
        <begin position="261"/>
        <end position="503"/>
    </location>
</feature>
<dbReference type="Proteomes" id="UP000295258">
    <property type="component" value="Unassembled WGS sequence"/>
</dbReference>